<dbReference type="Gene3D" id="3.40.50.720">
    <property type="entry name" value="NAD(P)-binding Rossmann-like Domain"/>
    <property type="match status" value="1"/>
</dbReference>
<dbReference type="PANTHER" id="PTHR42751">
    <property type="entry name" value="SODIUM/HYDROGEN EXCHANGER FAMILY/TRKA DOMAIN PROTEIN"/>
    <property type="match status" value="1"/>
</dbReference>
<dbReference type="InterPro" id="IPR038770">
    <property type="entry name" value="Na+/solute_symporter_sf"/>
</dbReference>
<evidence type="ECO:0000256" key="3">
    <source>
        <dbReference type="ARBA" id="ARBA00022448"/>
    </source>
</evidence>
<reference evidence="9 10" key="1">
    <citation type="submission" date="2019-02" db="EMBL/GenBank/DDBJ databases">
        <title>Deep-cultivation of Planctomycetes and their phenomic and genomic characterization uncovers novel biology.</title>
        <authorList>
            <person name="Wiegand S."/>
            <person name="Jogler M."/>
            <person name="Boedeker C."/>
            <person name="Pinto D."/>
            <person name="Vollmers J."/>
            <person name="Rivas-Marin E."/>
            <person name="Kohn T."/>
            <person name="Peeters S.H."/>
            <person name="Heuer A."/>
            <person name="Rast P."/>
            <person name="Oberbeckmann S."/>
            <person name="Bunk B."/>
            <person name="Jeske O."/>
            <person name="Meyerdierks A."/>
            <person name="Storesund J.E."/>
            <person name="Kallscheuer N."/>
            <person name="Luecker S."/>
            <person name="Lage O.M."/>
            <person name="Pohl T."/>
            <person name="Merkel B.J."/>
            <person name="Hornburger P."/>
            <person name="Mueller R.-W."/>
            <person name="Bruemmer F."/>
            <person name="Labrenz M."/>
            <person name="Spormann A.M."/>
            <person name="Op Den Camp H."/>
            <person name="Overmann J."/>
            <person name="Amann R."/>
            <person name="Jetten M.S.M."/>
            <person name="Mascher T."/>
            <person name="Medema M.H."/>
            <person name="Devos D.P."/>
            <person name="Kaster A.-K."/>
            <person name="Ovreas L."/>
            <person name="Rohde M."/>
            <person name="Galperin M.Y."/>
            <person name="Jogler C."/>
        </authorList>
    </citation>
    <scope>NUCLEOTIDE SEQUENCE [LARGE SCALE GENOMIC DNA]</scope>
    <source>
        <strain evidence="9 10">V7</strain>
    </source>
</reference>
<evidence type="ECO:0000313" key="10">
    <source>
        <dbReference type="Proteomes" id="UP000316476"/>
    </source>
</evidence>
<dbReference type="InterPro" id="IPR036291">
    <property type="entry name" value="NAD(P)-bd_dom_sf"/>
</dbReference>
<evidence type="ECO:0000256" key="6">
    <source>
        <dbReference type="ARBA" id="ARBA00023136"/>
    </source>
</evidence>
<evidence type="ECO:0000256" key="7">
    <source>
        <dbReference type="SAM" id="Phobius"/>
    </source>
</evidence>
<evidence type="ECO:0000313" key="9">
    <source>
        <dbReference type="EMBL" id="TWU66415.1"/>
    </source>
</evidence>
<comment type="subcellular location">
    <subcellularLocation>
        <location evidence="1">Membrane</location>
        <topology evidence="1">Multi-pass membrane protein</topology>
    </subcellularLocation>
</comment>
<keyword evidence="4 7" id="KW-0812">Transmembrane</keyword>
<evidence type="ECO:0000256" key="4">
    <source>
        <dbReference type="ARBA" id="ARBA00022692"/>
    </source>
</evidence>
<dbReference type="RefSeq" id="WP_146413044.1">
    <property type="nucleotide sequence ID" value="NZ_SJPZ01000001.1"/>
</dbReference>
<evidence type="ECO:0000256" key="2">
    <source>
        <dbReference type="ARBA" id="ARBA00005551"/>
    </source>
</evidence>
<accession>A0A5C6FXQ5</accession>
<feature type="transmembrane region" description="Helical" evidence="7">
    <location>
        <begin position="326"/>
        <end position="346"/>
    </location>
</feature>
<evidence type="ECO:0000259" key="8">
    <source>
        <dbReference type="PROSITE" id="PS51201"/>
    </source>
</evidence>
<feature type="transmembrane region" description="Helical" evidence="7">
    <location>
        <begin position="298"/>
        <end position="320"/>
    </location>
</feature>
<dbReference type="Pfam" id="PF02254">
    <property type="entry name" value="TrkA_N"/>
    <property type="match status" value="1"/>
</dbReference>
<protein>
    <submittedName>
        <fullName evidence="9">Inner membrane protein YbaL</fullName>
    </submittedName>
</protein>
<comment type="caution">
    <text evidence="9">The sequence shown here is derived from an EMBL/GenBank/DDBJ whole genome shotgun (WGS) entry which is preliminary data.</text>
</comment>
<feature type="transmembrane region" description="Helical" evidence="7">
    <location>
        <begin position="87"/>
        <end position="107"/>
    </location>
</feature>
<evidence type="ECO:0000256" key="5">
    <source>
        <dbReference type="ARBA" id="ARBA00022989"/>
    </source>
</evidence>
<dbReference type="GO" id="GO:0006813">
    <property type="term" value="P:potassium ion transport"/>
    <property type="evidence" value="ECO:0007669"/>
    <property type="project" value="InterPro"/>
</dbReference>
<feature type="transmembrane region" description="Helical" evidence="7">
    <location>
        <begin position="182"/>
        <end position="208"/>
    </location>
</feature>
<dbReference type="Gene3D" id="1.20.1530.20">
    <property type="match status" value="1"/>
</dbReference>
<keyword evidence="3" id="KW-0813">Transport</keyword>
<dbReference type="EMBL" id="SJPZ01000001">
    <property type="protein sequence ID" value="TWU66415.1"/>
    <property type="molecule type" value="Genomic_DNA"/>
</dbReference>
<feature type="transmembrane region" description="Helical" evidence="7">
    <location>
        <begin position="220"/>
        <end position="253"/>
    </location>
</feature>
<organism evidence="9 10">
    <name type="scientific">Crateriforma conspicua</name>
    <dbReference type="NCBI Taxonomy" id="2527996"/>
    <lineage>
        <taxon>Bacteria</taxon>
        <taxon>Pseudomonadati</taxon>
        <taxon>Planctomycetota</taxon>
        <taxon>Planctomycetia</taxon>
        <taxon>Planctomycetales</taxon>
        <taxon>Planctomycetaceae</taxon>
        <taxon>Crateriforma</taxon>
    </lineage>
</organism>
<dbReference type="PROSITE" id="PS51201">
    <property type="entry name" value="RCK_N"/>
    <property type="match status" value="1"/>
</dbReference>
<evidence type="ECO:0000256" key="1">
    <source>
        <dbReference type="ARBA" id="ARBA00004141"/>
    </source>
</evidence>
<comment type="similarity">
    <text evidence="2">Belongs to the monovalent cation:proton antiporter 2 (CPA2) transporter (TC 2.A.37) family.</text>
</comment>
<feature type="transmembrane region" description="Helical" evidence="7">
    <location>
        <begin position="152"/>
        <end position="170"/>
    </location>
</feature>
<feature type="transmembrane region" description="Helical" evidence="7">
    <location>
        <begin position="56"/>
        <end position="75"/>
    </location>
</feature>
<dbReference type="AlphaFoldDB" id="A0A5C6FXQ5"/>
<feature type="transmembrane region" description="Helical" evidence="7">
    <location>
        <begin position="358"/>
        <end position="376"/>
    </location>
</feature>
<dbReference type="GO" id="GO:0015297">
    <property type="term" value="F:antiporter activity"/>
    <property type="evidence" value="ECO:0007669"/>
    <property type="project" value="InterPro"/>
</dbReference>
<gene>
    <name evidence="9" type="primary">ybaL_2</name>
    <name evidence="9" type="ORF">V7x_19810</name>
</gene>
<dbReference type="InterPro" id="IPR003148">
    <property type="entry name" value="RCK_N"/>
</dbReference>
<proteinExistence type="inferred from homology"/>
<dbReference type="Pfam" id="PF00999">
    <property type="entry name" value="Na_H_Exchanger"/>
    <property type="match status" value="1"/>
</dbReference>
<keyword evidence="6 7" id="KW-0472">Membrane</keyword>
<keyword evidence="5 7" id="KW-1133">Transmembrane helix</keyword>
<dbReference type="InterPro" id="IPR006153">
    <property type="entry name" value="Cation/H_exchanger_TM"/>
</dbReference>
<feature type="transmembrane region" description="Helical" evidence="7">
    <location>
        <begin position="30"/>
        <end position="50"/>
    </location>
</feature>
<dbReference type="Proteomes" id="UP000316476">
    <property type="component" value="Unassembled WGS sequence"/>
</dbReference>
<name>A0A5C6FXQ5_9PLAN</name>
<sequence length="551" mass="58827">MTEALIHDLMIILAAGLAAGLLCRLLNVSVLVGYLLVGVLLGPGVTGWVVDERAELAHIAEGGVFLLLFTIGLEFSLGDLRRLGRNLLVGGSVQMLLVGGPISAWLIANGQDWRSAVLVASALAFSSTVLVFKALSEWGQAHRPPGRRAIGILLFQDAALVPLLLLVPLLTGDGEAVRFGQYILLATMSVGFLAMVVAMRYVIGQWLIPTLARYRSPELVILFTIVVLGAVTWAAHLVGLPPAVGAFAAGLIFNGNRWSRQIDALVLPFRETFSAVFFIGLGMILDPALLAREPWGMLIAFVALVLVKAVAATVALRLTGLAIRPAIGMGIGLAHVGEFAFVLALLGYESGVVSHAAYEKIVALAVGTLLLTPPLMKLGFRWTRDETETDGGQVTDVAPRRESHRVAVIGAGPIGRQVASQWEIEGKDVCVVDLSQINLHAFAQEGFRTVCGDATEAQTLQFAEVDRCFAVAVCVPVDAVAIRTVRKIRQLNRQALIVVRCRYQATLPKLKSVGADHVVSEEAEASIALTRFLATAGAKPADESNERPQNA</sequence>
<feature type="transmembrane region" description="Helical" evidence="7">
    <location>
        <begin position="6"/>
        <end position="23"/>
    </location>
</feature>
<dbReference type="OrthoDB" id="9793589at2"/>
<feature type="domain" description="RCK N-terminal" evidence="8">
    <location>
        <begin position="403"/>
        <end position="519"/>
    </location>
</feature>
<feature type="transmembrane region" description="Helical" evidence="7">
    <location>
        <begin position="113"/>
        <end position="132"/>
    </location>
</feature>
<dbReference type="SUPFAM" id="SSF51735">
    <property type="entry name" value="NAD(P)-binding Rossmann-fold domains"/>
    <property type="match status" value="1"/>
</dbReference>
<dbReference type="GO" id="GO:0016020">
    <property type="term" value="C:membrane"/>
    <property type="evidence" value="ECO:0007669"/>
    <property type="project" value="UniProtKB-SubCell"/>
</dbReference>
<dbReference type="GO" id="GO:1902600">
    <property type="term" value="P:proton transmembrane transport"/>
    <property type="evidence" value="ECO:0007669"/>
    <property type="project" value="InterPro"/>
</dbReference>
<feature type="transmembrane region" description="Helical" evidence="7">
    <location>
        <begin position="273"/>
        <end position="291"/>
    </location>
</feature>
<dbReference type="PANTHER" id="PTHR42751:SF3">
    <property type="entry name" value="SODIUM_GLUTAMATE SYMPORTER"/>
    <property type="match status" value="1"/>
</dbReference>